<dbReference type="HOGENOM" id="CLU_060699_0_0_5"/>
<dbReference type="PANTHER" id="PTHR30363:SF4">
    <property type="entry name" value="GLYCEROL-3-PHOSPHATE REGULON REPRESSOR"/>
    <property type="match status" value="1"/>
</dbReference>
<keyword evidence="3" id="KW-0238">DNA-binding</keyword>
<dbReference type="RefSeq" id="WP_045684365.1">
    <property type="nucleotide sequence ID" value="NZ_CP010803.1"/>
</dbReference>
<dbReference type="InterPro" id="IPR036388">
    <property type="entry name" value="WH-like_DNA-bd_sf"/>
</dbReference>
<evidence type="ECO:0000256" key="1">
    <source>
        <dbReference type="ARBA" id="ARBA00022491"/>
    </source>
</evidence>
<keyword evidence="2" id="KW-0805">Transcription regulation</keyword>
<sequence>MKLSKAERQAKILNELSGTASLRVAELAGRMGVSTETIRRDLDELTDKGLLNRTYGGATRSLSSEPSVSERHTLHVTERERIAKATIPLLKDARILMIGSGSTTVHVARRIASEMRDITVLTHAFGVATVLSMNPTIRVLMLPGEYHAEEGATIGVHTVSFLDNYFADAAILGASGLSEEGPSDALIEAAAIYSAMVRRAASTIVVADHSKHNRIFPARYARWREVTHLVTDTAPDGDVARTTKKYDVKVRISG</sequence>
<dbReference type="GO" id="GO:0003677">
    <property type="term" value="F:DNA binding"/>
    <property type="evidence" value="ECO:0007669"/>
    <property type="project" value="UniProtKB-KW"/>
</dbReference>
<proteinExistence type="predicted"/>
<dbReference type="InterPro" id="IPR018356">
    <property type="entry name" value="Tscrpt_reg_HTH_DeoR_CS"/>
</dbReference>
<evidence type="ECO:0000313" key="6">
    <source>
        <dbReference type="EMBL" id="AJY47740.1"/>
    </source>
</evidence>
<dbReference type="Pfam" id="PF00455">
    <property type="entry name" value="DeoRC"/>
    <property type="match status" value="1"/>
</dbReference>
<dbReference type="PRINTS" id="PR00037">
    <property type="entry name" value="HTHLACR"/>
</dbReference>
<dbReference type="PROSITE" id="PS00894">
    <property type="entry name" value="HTH_DEOR_1"/>
    <property type="match status" value="1"/>
</dbReference>
<evidence type="ECO:0000259" key="5">
    <source>
        <dbReference type="PROSITE" id="PS51000"/>
    </source>
</evidence>
<dbReference type="Gene3D" id="1.10.10.10">
    <property type="entry name" value="Winged helix-like DNA-binding domain superfamily/Winged helix DNA-binding domain"/>
    <property type="match status" value="1"/>
</dbReference>
<dbReference type="Pfam" id="PF08220">
    <property type="entry name" value="HTH_DeoR"/>
    <property type="match status" value="1"/>
</dbReference>
<dbReference type="STRING" id="1486262.TM49_21970"/>
<evidence type="ECO:0000256" key="2">
    <source>
        <dbReference type="ARBA" id="ARBA00023015"/>
    </source>
</evidence>
<dbReference type="InterPro" id="IPR050313">
    <property type="entry name" value="Carb_Metab_HTH_regulators"/>
</dbReference>
<dbReference type="Gene3D" id="3.40.50.1360">
    <property type="match status" value="1"/>
</dbReference>
<keyword evidence="1" id="KW-0678">Repressor</keyword>
<dbReference type="InterPro" id="IPR037171">
    <property type="entry name" value="NagB/RpiA_transferase-like"/>
</dbReference>
<name>A0A0D5LUW5_MAREN</name>
<gene>
    <name evidence="6" type="ORF">TM49_21970</name>
</gene>
<dbReference type="OrthoDB" id="7849339at2"/>
<dbReference type="InterPro" id="IPR001034">
    <property type="entry name" value="DeoR_HTH"/>
</dbReference>
<dbReference type="SUPFAM" id="SSF100950">
    <property type="entry name" value="NagB/RpiA/CoA transferase-like"/>
    <property type="match status" value="1"/>
</dbReference>
<dbReference type="SUPFAM" id="SSF46785">
    <property type="entry name" value="Winged helix' DNA-binding domain"/>
    <property type="match status" value="1"/>
</dbReference>
<dbReference type="Proteomes" id="UP000032611">
    <property type="component" value="Chromosome"/>
</dbReference>
<feature type="domain" description="HTH deoR-type" evidence="5">
    <location>
        <begin position="5"/>
        <end position="60"/>
    </location>
</feature>
<reference evidence="6 7" key="1">
    <citation type="journal article" date="2015" name="Genome Announc.">
        <title>Complete genome sequence of Martelella endophytica YC6887, which has antifungal activity associated with a halophyte.</title>
        <authorList>
            <person name="Khan A."/>
            <person name="Khan H."/>
            <person name="Chung E.J."/>
            <person name="Hossain M.T."/>
            <person name="Chung Y.R."/>
        </authorList>
    </citation>
    <scope>NUCLEOTIDE SEQUENCE [LARGE SCALE GENOMIC DNA]</scope>
    <source>
        <strain evidence="6">YC6887</strain>
    </source>
</reference>
<keyword evidence="7" id="KW-1185">Reference proteome</keyword>
<organism evidence="6 7">
    <name type="scientific">Martelella endophytica</name>
    <dbReference type="NCBI Taxonomy" id="1486262"/>
    <lineage>
        <taxon>Bacteria</taxon>
        <taxon>Pseudomonadati</taxon>
        <taxon>Pseudomonadota</taxon>
        <taxon>Alphaproteobacteria</taxon>
        <taxon>Hyphomicrobiales</taxon>
        <taxon>Aurantimonadaceae</taxon>
        <taxon>Martelella</taxon>
    </lineage>
</organism>
<dbReference type="KEGG" id="mey:TM49_21970"/>
<dbReference type="EMBL" id="CP010803">
    <property type="protein sequence ID" value="AJY47740.1"/>
    <property type="molecule type" value="Genomic_DNA"/>
</dbReference>
<evidence type="ECO:0000256" key="3">
    <source>
        <dbReference type="ARBA" id="ARBA00023125"/>
    </source>
</evidence>
<keyword evidence="4" id="KW-0804">Transcription</keyword>
<protein>
    <submittedName>
        <fullName evidence="6">DeoR faimly transcriptional regulator</fullName>
    </submittedName>
</protein>
<dbReference type="InterPro" id="IPR036390">
    <property type="entry name" value="WH_DNA-bd_sf"/>
</dbReference>
<dbReference type="SMART" id="SM00420">
    <property type="entry name" value="HTH_DEOR"/>
    <property type="match status" value="1"/>
</dbReference>
<accession>A0A0D5LUW5</accession>
<evidence type="ECO:0000256" key="4">
    <source>
        <dbReference type="ARBA" id="ARBA00023163"/>
    </source>
</evidence>
<dbReference type="PATRIC" id="fig|1486262.3.peg.4540"/>
<evidence type="ECO:0000313" key="7">
    <source>
        <dbReference type="Proteomes" id="UP000032611"/>
    </source>
</evidence>
<dbReference type="PANTHER" id="PTHR30363">
    <property type="entry name" value="HTH-TYPE TRANSCRIPTIONAL REGULATOR SRLR-RELATED"/>
    <property type="match status" value="1"/>
</dbReference>
<dbReference type="SMART" id="SM01134">
    <property type="entry name" value="DeoRC"/>
    <property type="match status" value="1"/>
</dbReference>
<dbReference type="AlphaFoldDB" id="A0A0D5LUW5"/>
<dbReference type="InterPro" id="IPR014036">
    <property type="entry name" value="DeoR-like_C"/>
</dbReference>
<dbReference type="GO" id="GO:0003700">
    <property type="term" value="F:DNA-binding transcription factor activity"/>
    <property type="evidence" value="ECO:0007669"/>
    <property type="project" value="InterPro"/>
</dbReference>
<dbReference type="PROSITE" id="PS51000">
    <property type="entry name" value="HTH_DEOR_2"/>
    <property type="match status" value="1"/>
</dbReference>